<dbReference type="Proteomes" id="UP000651977">
    <property type="component" value="Unassembled WGS sequence"/>
</dbReference>
<keyword evidence="2" id="KW-1185">Reference proteome</keyword>
<name>A0ABQ1HWB3_9ALTE</name>
<evidence type="ECO:0000313" key="1">
    <source>
        <dbReference type="EMBL" id="GGA91746.1"/>
    </source>
</evidence>
<dbReference type="RefSeq" id="WP_055731666.1">
    <property type="nucleotide sequence ID" value="NZ_BMDY01000001.1"/>
</dbReference>
<dbReference type="EMBL" id="BMDY01000001">
    <property type="protein sequence ID" value="GGA91746.1"/>
    <property type="molecule type" value="Genomic_DNA"/>
</dbReference>
<accession>A0ABQ1HWB3</accession>
<comment type="caution">
    <text evidence="1">The sequence shown here is derived from an EMBL/GenBank/DDBJ whole genome shotgun (WGS) entry which is preliminary data.</text>
</comment>
<reference evidence="2" key="1">
    <citation type="journal article" date="2019" name="Int. J. Syst. Evol. Microbiol.">
        <title>The Global Catalogue of Microorganisms (GCM) 10K type strain sequencing project: providing services to taxonomists for standard genome sequencing and annotation.</title>
        <authorList>
            <consortium name="The Broad Institute Genomics Platform"/>
            <consortium name="The Broad Institute Genome Sequencing Center for Infectious Disease"/>
            <person name="Wu L."/>
            <person name="Ma J."/>
        </authorList>
    </citation>
    <scope>NUCLEOTIDE SEQUENCE [LARGE SCALE GENOMIC DNA]</scope>
    <source>
        <strain evidence="2">CGMCC 1.10131</strain>
    </source>
</reference>
<evidence type="ECO:0000313" key="2">
    <source>
        <dbReference type="Proteomes" id="UP000651977"/>
    </source>
</evidence>
<gene>
    <name evidence="1" type="ORF">GCM10007414_00460</name>
</gene>
<sequence>MKREFMPMYAVNANISPSLTPSGRDTFSTNLSFNVGTAIDRVSNCVNYLPYREPSFKMISGTQVFKESLSNRYLTFSICCGEGGKQYIVTCHLEHYGDLAQGKALQLIDKGMAKALTEVR</sequence>
<proteinExistence type="predicted"/>
<organism evidence="1 2">
    <name type="scientific">Agarivorans gilvus</name>
    <dbReference type="NCBI Taxonomy" id="680279"/>
    <lineage>
        <taxon>Bacteria</taxon>
        <taxon>Pseudomonadati</taxon>
        <taxon>Pseudomonadota</taxon>
        <taxon>Gammaproteobacteria</taxon>
        <taxon>Alteromonadales</taxon>
        <taxon>Alteromonadaceae</taxon>
        <taxon>Agarivorans</taxon>
    </lineage>
</organism>
<protein>
    <submittedName>
        <fullName evidence="1">Uncharacterized protein</fullName>
    </submittedName>
</protein>